<keyword evidence="2" id="KW-1185">Reference proteome</keyword>
<dbReference type="RefSeq" id="WP_102926238.1">
    <property type="nucleotide sequence ID" value="NZ_LJSN01000003.1"/>
</dbReference>
<evidence type="ECO:0000313" key="1">
    <source>
        <dbReference type="EMBL" id="PNE39347.1"/>
    </source>
</evidence>
<comment type="caution">
    <text evidence="1">The sequence shown here is derived from an EMBL/GenBank/DDBJ whole genome shotgun (WGS) entry which is preliminary data.</text>
</comment>
<dbReference type="AlphaFoldDB" id="A0A2N8PE93"/>
<accession>A0A2N8PE93</accession>
<protein>
    <submittedName>
        <fullName evidence="1">Uncharacterized protein</fullName>
    </submittedName>
</protein>
<gene>
    <name evidence="1" type="ORF">AOB60_36355</name>
</gene>
<proteinExistence type="predicted"/>
<sequence length="232" mass="26599">MTTREENGKFPYEIACGKAMKEIRNCPELDVSVAEFGNISTPLDDADRAFEGMAERYDLPLSDKVRGHFFRHNDIEAYWRSARPDSALVGEFGLTHLYRSVVEKHLADIWEGTDDAERELHGELRIFDDTPHTGSGRMATLRATPGTTDPEIWFFDMREGALEMDIDYPTYLDTLLITKGTIGWQYLYCEAGFGDPGFTPIVDGLREMLDVFPRLFPDHDYSDLRARLQERM</sequence>
<dbReference type="Proteomes" id="UP000236047">
    <property type="component" value="Unassembled WGS sequence"/>
</dbReference>
<reference evidence="2" key="1">
    <citation type="submission" date="2015-09" db="EMBL/GenBank/DDBJ databases">
        <authorList>
            <person name="Graham D.E."/>
            <person name="Mahan K.M."/>
            <person name="Klingeman D.M."/>
            <person name="Fida T."/>
            <person name="Giannone R.J."/>
            <person name="Hettich R.L."/>
            <person name="Parry R.J."/>
            <person name="Spain J.C."/>
        </authorList>
    </citation>
    <scope>NUCLEOTIDE SEQUENCE [LARGE SCALE GENOMIC DNA]</scope>
    <source>
        <strain evidence="2">JCM 4701</strain>
    </source>
</reference>
<evidence type="ECO:0000313" key="2">
    <source>
        <dbReference type="Proteomes" id="UP000236047"/>
    </source>
</evidence>
<name>A0A2N8PE93_STRNR</name>
<dbReference type="EMBL" id="LJSN01000003">
    <property type="protein sequence ID" value="PNE39347.1"/>
    <property type="molecule type" value="Genomic_DNA"/>
</dbReference>
<organism evidence="1 2">
    <name type="scientific">Streptomyces noursei</name>
    <name type="common">Streptomyces albulus</name>
    <dbReference type="NCBI Taxonomy" id="1971"/>
    <lineage>
        <taxon>Bacteria</taxon>
        <taxon>Bacillati</taxon>
        <taxon>Actinomycetota</taxon>
        <taxon>Actinomycetes</taxon>
        <taxon>Kitasatosporales</taxon>
        <taxon>Streptomycetaceae</taxon>
        <taxon>Streptomyces</taxon>
    </lineage>
</organism>